<accession>A0ACB1AT73</accession>
<proteinExistence type="predicted"/>
<protein>
    <submittedName>
        <fullName evidence="1">Uncharacterized protein</fullName>
    </submittedName>
</protein>
<dbReference type="Proteomes" id="UP001497535">
    <property type="component" value="Unassembled WGS sequence"/>
</dbReference>
<comment type="caution">
    <text evidence="1">The sequence shown here is derived from an EMBL/GenBank/DDBJ whole genome shotgun (WGS) entry which is preliminary data.</text>
</comment>
<organism evidence="1 2">
    <name type="scientific">Meloidogyne enterolobii</name>
    <name type="common">Root-knot nematode worm</name>
    <name type="synonym">Meloidogyne mayaguensis</name>
    <dbReference type="NCBI Taxonomy" id="390850"/>
    <lineage>
        <taxon>Eukaryota</taxon>
        <taxon>Metazoa</taxon>
        <taxon>Ecdysozoa</taxon>
        <taxon>Nematoda</taxon>
        <taxon>Chromadorea</taxon>
        <taxon>Rhabditida</taxon>
        <taxon>Tylenchina</taxon>
        <taxon>Tylenchomorpha</taxon>
        <taxon>Tylenchoidea</taxon>
        <taxon>Meloidogynidae</taxon>
        <taxon>Meloidogyninae</taxon>
        <taxon>Meloidogyne</taxon>
    </lineage>
</organism>
<name>A0ACB1AT73_MELEN</name>
<dbReference type="EMBL" id="CAVMJV010000114">
    <property type="protein sequence ID" value="CAK5103714.1"/>
    <property type="molecule type" value="Genomic_DNA"/>
</dbReference>
<sequence length="308" mass="35163">MSTATSSNSLSPPSFLSVSLSQPFDFQAAKVYTESVQWAGIWVATLYVIAIFGIQWFMKERKPLQISLSLQLWNAWLALFSILGSIVTSYGLIREIFFGDGLVASYTKIGSFFEGTVGLWTFWFCISKFAELGDTIFIVLRKRPLIFLVTQKLNLKNLKNSKHWYHHVATLNYGLMSYVDNTAFNSWIVWLNFSVHAVMYSYYFLAACKIRLPAWFAQCLTSAQITQFLITLAILAHAGIRMVNGLRVDTTVTSYLYCLLMEISYVALFGNFFYHSYIRGGGKKFNREKAKKPTEEQHSMKNGTTKMD</sequence>
<gene>
    <name evidence="1" type="ORF">MENTE1834_LOCUS42819</name>
</gene>
<keyword evidence="2" id="KW-1185">Reference proteome</keyword>
<reference evidence="1" key="1">
    <citation type="submission" date="2023-11" db="EMBL/GenBank/DDBJ databases">
        <authorList>
            <person name="Poullet M."/>
        </authorList>
    </citation>
    <scope>NUCLEOTIDE SEQUENCE</scope>
    <source>
        <strain evidence="1">E1834</strain>
    </source>
</reference>
<evidence type="ECO:0000313" key="2">
    <source>
        <dbReference type="Proteomes" id="UP001497535"/>
    </source>
</evidence>
<evidence type="ECO:0000313" key="1">
    <source>
        <dbReference type="EMBL" id="CAK5103714.1"/>
    </source>
</evidence>